<comment type="caution">
    <text evidence="1">The sequence shown here is derived from an EMBL/GenBank/DDBJ whole genome shotgun (WGS) entry which is preliminary data.</text>
</comment>
<keyword evidence="2" id="KW-1185">Reference proteome</keyword>
<name>A0ACC2ZZT8_9EURO</name>
<organism evidence="1 2">
    <name type="scientific">Neophaeococcomyces mojaviensis</name>
    <dbReference type="NCBI Taxonomy" id="3383035"/>
    <lineage>
        <taxon>Eukaryota</taxon>
        <taxon>Fungi</taxon>
        <taxon>Dikarya</taxon>
        <taxon>Ascomycota</taxon>
        <taxon>Pezizomycotina</taxon>
        <taxon>Eurotiomycetes</taxon>
        <taxon>Chaetothyriomycetidae</taxon>
        <taxon>Chaetothyriales</taxon>
        <taxon>Chaetothyriales incertae sedis</taxon>
        <taxon>Neophaeococcomyces</taxon>
    </lineage>
</organism>
<sequence>MSDSPNNNTTTINKSSSDSPVPKNDIDLQKMPPPLKLPPNLTFGPFPLNASQVFHISRTTLTYALVNLRPLLPGHTLICPVRRVPRLSQLTDRETADLFLTVKRVSRTLERVYHADALNVAVQDGAEAGQSVNHVHVHIIPRRRGDVEGDEIYDRMDGKEGNLGRVWEEFWSLQKRRGEREEMPEKEIQGGPDAEGKRVNRSEEEMRREAELLRSEMEKDNEENDDAATG</sequence>
<dbReference type="EMBL" id="JAPDRQ010000160">
    <property type="protein sequence ID" value="KAJ9653292.1"/>
    <property type="molecule type" value="Genomic_DNA"/>
</dbReference>
<reference evidence="1" key="1">
    <citation type="submission" date="2022-10" db="EMBL/GenBank/DDBJ databases">
        <title>Culturing micro-colonial fungi from biological soil crusts in the Mojave desert and describing Neophaeococcomyces mojavensis, and introducing the new genera and species Taxawa tesnikishii.</title>
        <authorList>
            <person name="Kurbessoian T."/>
            <person name="Stajich J.E."/>
        </authorList>
    </citation>
    <scope>NUCLEOTIDE SEQUENCE</scope>
    <source>
        <strain evidence="1">JES_112</strain>
    </source>
</reference>
<gene>
    <name evidence="1" type="primary">HNT2</name>
    <name evidence="1" type="ORF">H2198_007536</name>
</gene>
<dbReference type="EC" id="3.6.1.29" evidence="1"/>
<protein>
    <submittedName>
        <fullName evidence="1">Dinucleoside triphosphate hydrolase</fullName>
        <ecNumber evidence="1">3.6.1.29</ecNumber>
    </submittedName>
</protein>
<accession>A0ACC2ZZT8</accession>
<proteinExistence type="predicted"/>
<dbReference type="Proteomes" id="UP001172386">
    <property type="component" value="Unassembled WGS sequence"/>
</dbReference>
<evidence type="ECO:0000313" key="1">
    <source>
        <dbReference type="EMBL" id="KAJ9653292.1"/>
    </source>
</evidence>
<keyword evidence="1" id="KW-0378">Hydrolase</keyword>
<evidence type="ECO:0000313" key="2">
    <source>
        <dbReference type="Proteomes" id="UP001172386"/>
    </source>
</evidence>